<proteinExistence type="predicted"/>
<gene>
    <name evidence="5" type="ORF">O181_000870</name>
</gene>
<sequence length="1153" mass="128704">MPQFHLHQSQPSSINHHHHSHSNSNPSQTPASLTPVIQASHHSFGHLDHVSPGQHYPSRILLSQAGVHRPPQAGISGTQERGGAESVVMNGGYPDGDGGDIIWYMGSGGLRCPYTGKPSKLMMSDQTFQSSGNAALQASYLNRRPVRVIRGADAKHSPWAPSLGYRYDGLYSVTFTSSIIEPSGETQFKCLIFRLERIIDSNYQIPIKSGHESDARRKAQIAQNRKELEDSAQSSSNSNQLGQNELLKRPFKFSSTKLSQPSSSNSLRFSFKFKQNHSSYQSPSSSSKTPNSQNLYYQPYKRSSQSVHHQPSKPLSENNDQKPNWLNQPPILSALNKLKFKKNKLTLSENSQRSYLPPPSPPALSPISPSPPNSPPPLKLDTQSIPFIEPQTEIHSLDSQIPFPPQAMNSDRQIPSSNSSGTLSPIDEDFRCLADELKEIIQNKSSSLPSQLRHSSTPFSIEQIDQYISHSIPSSSISLNAPSHEIKPNNLETGLIGYELSLEDQNEQELVHETEKSWKDQANIDEVPSIKSEPLLPNNVIENSNQQNHSFSFGPESNHEELSIDGELIESDIETKRIIQESGDQSSASGNLNSDMMIDELESIEGVSVKEETILPPLIKSKFRTDGQDHLPLKYTSTSFIDDSPQISPNIKHEISDNLPWRQTSCWPSTTPPDSPPALSDLVRQANDVHDKQNSYWTSTTPTDSSPTFPAIVKQSDDLSQRQSSCWHSTTPTDSPSTFPATVEQPNDLSQRQSSYWHSTTPTASPPTLSIIIQQSNDLPEKQNSCWLSTTPPDSPTYQSASIDISQHPFDSSRYTQKHSGSLSNSLTENEVDLPFSPQSSFHDQFISSSADLHCTQASSSDTVSFPQMESGNFKLNNPKASSAPPTRGLGTCSQTGLPLGNHLVIPSLLIKQEDSTSSLHQLAPSTGLNLCPVEPPAMSDFLSRQAHNMKMVNFRSRSEPNFFTQQTSLENENHANILKEDPDQICEDDLNHALTRGEIKIKEEKIDMNIWGEFLATINDENINKFIKQSTSERSSMERLKEIEDQWLTDDEFLRTLRSETNNYIIDEKENSIQRSEVKGQWTMDRNELRLTNNEKINNLMADVERLQRFEELDADQSLNEGKLETIEQTEKIDGQKCGGCYAEHHQIEFAD</sequence>
<dbReference type="InterPro" id="IPR003105">
    <property type="entry name" value="SRA_YDG"/>
</dbReference>
<dbReference type="InterPro" id="IPR015947">
    <property type="entry name" value="PUA-like_sf"/>
</dbReference>
<keyword evidence="1 2" id="KW-0539">Nucleus</keyword>
<evidence type="ECO:0000256" key="1">
    <source>
        <dbReference type="ARBA" id="ARBA00023242"/>
    </source>
</evidence>
<dbReference type="InterPro" id="IPR045134">
    <property type="entry name" value="UHRF1/2-like"/>
</dbReference>
<feature type="compositionally biased region" description="Low complexity" evidence="3">
    <location>
        <begin position="729"/>
        <end position="742"/>
    </location>
</feature>
<feature type="region of interest" description="Disordered" evidence="3">
    <location>
        <begin position="69"/>
        <end position="89"/>
    </location>
</feature>
<evidence type="ECO:0000313" key="6">
    <source>
        <dbReference type="Proteomes" id="UP000765509"/>
    </source>
</evidence>
<dbReference type="SMART" id="SM00466">
    <property type="entry name" value="SRA"/>
    <property type="match status" value="1"/>
</dbReference>
<name>A0A9Q3GBA1_9BASI</name>
<feature type="compositionally biased region" description="Low complexity" evidence="3">
    <location>
        <begin position="231"/>
        <end position="245"/>
    </location>
</feature>
<feature type="compositionally biased region" description="Pro residues" evidence="3">
    <location>
        <begin position="356"/>
        <end position="378"/>
    </location>
</feature>
<dbReference type="GO" id="GO:0044027">
    <property type="term" value="P:negative regulation of gene expression via chromosomal CpG island methylation"/>
    <property type="evidence" value="ECO:0007669"/>
    <property type="project" value="TreeGrafter"/>
</dbReference>
<comment type="caution">
    <text evidence="5">The sequence shown here is derived from an EMBL/GenBank/DDBJ whole genome shotgun (WGS) entry which is preliminary data.</text>
</comment>
<keyword evidence="6" id="KW-1185">Reference proteome</keyword>
<evidence type="ECO:0000259" key="4">
    <source>
        <dbReference type="PROSITE" id="PS51015"/>
    </source>
</evidence>
<dbReference type="OrthoDB" id="2270193at2759"/>
<feature type="region of interest" description="Disordered" evidence="3">
    <location>
        <begin position="348"/>
        <end position="383"/>
    </location>
</feature>
<organism evidence="5 6">
    <name type="scientific">Austropuccinia psidii MF-1</name>
    <dbReference type="NCBI Taxonomy" id="1389203"/>
    <lineage>
        <taxon>Eukaryota</taxon>
        <taxon>Fungi</taxon>
        <taxon>Dikarya</taxon>
        <taxon>Basidiomycota</taxon>
        <taxon>Pucciniomycotina</taxon>
        <taxon>Pucciniomycetes</taxon>
        <taxon>Pucciniales</taxon>
        <taxon>Sphaerophragmiaceae</taxon>
        <taxon>Austropuccinia</taxon>
    </lineage>
</organism>
<dbReference type="InterPro" id="IPR036987">
    <property type="entry name" value="SRA-YDG_sf"/>
</dbReference>
<dbReference type="Gene3D" id="2.30.280.10">
    <property type="entry name" value="SRA-YDG"/>
    <property type="match status" value="1"/>
</dbReference>
<feature type="compositionally biased region" description="Polar residues" evidence="3">
    <location>
        <begin position="862"/>
        <end position="885"/>
    </location>
</feature>
<feature type="compositionally biased region" description="Low complexity" evidence="3">
    <location>
        <begin position="698"/>
        <end position="710"/>
    </location>
</feature>
<protein>
    <recommendedName>
        <fullName evidence="4">YDG domain-containing protein</fullName>
    </recommendedName>
</protein>
<feature type="region of interest" description="Disordered" evidence="3">
    <location>
        <begin position="399"/>
        <end position="425"/>
    </location>
</feature>
<dbReference type="GO" id="GO:0061630">
    <property type="term" value="F:ubiquitin protein ligase activity"/>
    <property type="evidence" value="ECO:0007669"/>
    <property type="project" value="TreeGrafter"/>
</dbReference>
<dbReference type="SUPFAM" id="SSF88697">
    <property type="entry name" value="PUA domain-like"/>
    <property type="match status" value="1"/>
</dbReference>
<evidence type="ECO:0000256" key="2">
    <source>
        <dbReference type="PROSITE-ProRule" id="PRU00358"/>
    </source>
</evidence>
<dbReference type="AlphaFoldDB" id="A0A9Q3GBA1"/>
<reference evidence="5" key="1">
    <citation type="submission" date="2021-03" db="EMBL/GenBank/DDBJ databases">
        <title>Draft genome sequence of rust myrtle Austropuccinia psidii MF-1, a brazilian biotype.</title>
        <authorList>
            <person name="Quecine M.C."/>
            <person name="Pachon D.M.R."/>
            <person name="Bonatelli M.L."/>
            <person name="Correr F.H."/>
            <person name="Franceschini L.M."/>
            <person name="Leite T.F."/>
            <person name="Margarido G.R.A."/>
            <person name="Almeida C.A."/>
            <person name="Ferrarezi J.A."/>
            <person name="Labate C.A."/>
        </authorList>
    </citation>
    <scope>NUCLEOTIDE SEQUENCE</scope>
    <source>
        <strain evidence="5">MF-1</strain>
    </source>
</reference>
<feature type="compositionally biased region" description="Polar residues" evidence="3">
    <location>
        <begin position="744"/>
        <end position="758"/>
    </location>
</feature>
<evidence type="ECO:0000313" key="5">
    <source>
        <dbReference type="EMBL" id="MBW0461155.1"/>
    </source>
</evidence>
<evidence type="ECO:0000256" key="3">
    <source>
        <dbReference type="SAM" id="MobiDB-lite"/>
    </source>
</evidence>
<feature type="region of interest" description="Disordered" evidence="3">
    <location>
        <begin position="210"/>
        <end position="245"/>
    </location>
</feature>
<feature type="region of interest" description="Disordered" evidence="3">
    <location>
        <begin position="862"/>
        <end position="890"/>
    </location>
</feature>
<dbReference type="PANTHER" id="PTHR14140">
    <property type="entry name" value="E3 UBIQUITIN-PROTEIN LIGASE UHRF-RELATED"/>
    <property type="match status" value="1"/>
</dbReference>
<dbReference type="Proteomes" id="UP000765509">
    <property type="component" value="Unassembled WGS sequence"/>
</dbReference>
<feature type="region of interest" description="Disordered" evidence="3">
    <location>
        <begin position="693"/>
        <end position="767"/>
    </location>
</feature>
<feature type="region of interest" description="Disordered" evidence="3">
    <location>
        <begin position="301"/>
        <end position="328"/>
    </location>
</feature>
<feature type="compositionally biased region" description="Polar residues" evidence="3">
    <location>
        <begin position="301"/>
        <end position="327"/>
    </location>
</feature>
<dbReference type="GO" id="GO:0005634">
    <property type="term" value="C:nucleus"/>
    <property type="evidence" value="ECO:0007669"/>
    <property type="project" value="UniProtKB-SubCell"/>
</dbReference>
<dbReference type="EMBL" id="AVOT02000117">
    <property type="protein sequence ID" value="MBW0461155.1"/>
    <property type="molecule type" value="Genomic_DNA"/>
</dbReference>
<feature type="region of interest" description="Disordered" evidence="3">
    <location>
        <begin position="1"/>
        <end position="32"/>
    </location>
</feature>
<feature type="domain" description="YDG" evidence="4">
    <location>
        <begin position="45"/>
        <end position="197"/>
    </location>
</feature>
<dbReference type="PROSITE" id="PS51015">
    <property type="entry name" value="YDG"/>
    <property type="match status" value="1"/>
</dbReference>
<feature type="compositionally biased region" description="Polar residues" evidence="3">
    <location>
        <begin position="407"/>
        <end position="423"/>
    </location>
</feature>
<dbReference type="GO" id="GO:0016567">
    <property type="term" value="P:protein ubiquitination"/>
    <property type="evidence" value="ECO:0007669"/>
    <property type="project" value="TreeGrafter"/>
</dbReference>
<comment type="subcellular location">
    <subcellularLocation>
        <location evidence="2">Nucleus</location>
    </subcellularLocation>
</comment>
<dbReference type="Pfam" id="PF02182">
    <property type="entry name" value="SAD_SRA"/>
    <property type="match status" value="1"/>
</dbReference>
<accession>A0A9Q3GBA1</accession>
<dbReference type="PANTHER" id="PTHR14140:SF27">
    <property type="entry name" value="OS04G0289800 PROTEIN"/>
    <property type="match status" value="1"/>
</dbReference>